<evidence type="ECO:0000256" key="2">
    <source>
        <dbReference type="ARBA" id="ARBA00022617"/>
    </source>
</evidence>
<dbReference type="PANTHER" id="PTHR46696:SF4">
    <property type="entry name" value="BIOTIN BIOSYNTHESIS CYTOCHROME P450"/>
    <property type="match status" value="1"/>
</dbReference>
<evidence type="ECO:0000256" key="4">
    <source>
        <dbReference type="ARBA" id="ARBA00023002"/>
    </source>
</evidence>
<dbReference type="InterPro" id="IPR001128">
    <property type="entry name" value="Cyt_P450"/>
</dbReference>
<sequence>MIRERMRDLKLAGSLWGTRMVARTAAAFGDLVAELDRPSRQRDPYPLYDEIRERGPFYHSRLGFYATASHEVVSALVRHPDASSAVLGAAGGGATSIAAFPDHVLHPIRDSIIGMDAPDHTRLRRLVSGAFTPRALAARREATTRIARDLVRRLPIGEEFDLVENFAVPFPTLVMADLLGVPDPDVPKLAKWGAILGEAADGVRSVGQAADVTEVLEEVEDFFGHLLDFRCHTPGRGLVGWLVGEGAAGDVVKSRRELLGLVELLLFAGFETLKNFIGTSVLAFVRNPGQLALLRADPSLAAAAVDEALRYDAPAQSTLRTVRTDVSMFGHRIKAGTPILVLFGGANRDPAVFASPGRFDITRRNSGDHVAFAAGPHFCLGAALARMEGEIMLRSVFSHFGSLELAGDVEWYNSFVLRGARRMPVIGR</sequence>
<organism evidence="7 8">
    <name type="scientific">Lentzea tibetensis</name>
    <dbReference type="NCBI Taxonomy" id="2591470"/>
    <lineage>
        <taxon>Bacteria</taxon>
        <taxon>Bacillati</taxon>
        <taxon>Actinomycetota</taxon>
        <taxon>Actinomycetes</taxon>
        <taxon>Pseudonocardiales</taxon>
        <taxon>Pseudonocardiaceae</taxon>
        <taxon>Lentzea</taxon>
    </lineage>
</organism>
<keyword evidence="3" id="KW-0479">Metal-binding</keyword>
<dbReference type="PANTHER" id="PTHR46696">
    <property type="entry name" value="P450, PUTATIVE (EUROFUNG)-RELATED"/>
    <property type="match status" value="1"/>
</dbReference>
<comment type="caution">
    <text evidence="7">The sequence shown here is derived from an EMBL/GenBank/DDBJ whole genome shotgun (WGS) entry which is preliminary data.</text>
</comment>
<dbReference type="GO" id="GO:0006707">
    <property type="term" value="P:cholesterol catabolic process"/>
    <property type="evidence" value="ECO:0007669"/>
    <property type="project" value="TreeGrafter"/>
</dbReference>
<dbReference type="GO" id="GO:0020037">
    <property type="term" value="F:heme binding"/>
    <property type="evidence" value="ECO:0007669"/>
    <property type="project" value="InterPro"/>
</dbReference>
<evidence type="ECO:0000313" key="7">
    <source>
        <dbReference type="EMBL" id="TWP50894.1"/>
    </source>
</evidence>
<dbReference type="GO" id="GO:0036199">
    <property type="term" value="F:cholest-4-en-3-one 26-monooxygenase activity"/>
    <property type="evidence" value="ECO:0007669"/>
    <property type="project" value="TreeGrafter"/>
</dbReference>
<reference evidence="7 8" key="1">
    <citation type="submission" date="2019-07" db="EMBL/GenBank/DDBJ databases">
        <title>Lentzea xizangensis sp. nov., isolated from Qinghai-Tibetan Plateau Soils.</title>
        <authorList>
            <person name="Huang J."/>
        </authorList>
    </citation>
    <scope>NUCLEOTIDE SEQUENCE [LARGE SCALE GENOMIC DNA]</scope>
    <source>
        <strain evidence="7 8">FXJ1.1311</strain>
    </source>
</reference>
<dbReference type="FunFam" id="1.10.630.10:FF:000018">
    <property type="entry name" value="Cytochrome P450 monooxygenase"/>
    <property type="match status" value="1"/>
</dbReference>
<dbReference type="GO" id="GO:0005506">
    <property type="term" value="F:iron ion binding"/>
    <property type="evidence" value="ECO:0007669"/>
    <property type="project" value="InterPro"/>
</dbReference>
<evidence type="ECO:0000256" key="5">
    <source>
        <dbReference type="ARBA" id="ARBA00023004"/>
    </source>
</evidence>
<evidence type="ECO:0000313" key="8">
    <source>
        <dbReference type="Proteomes" id="UP000316639"/>
    </source>
</evidence>
<evidence type="ECO:0000256" key="1">
    <source>
        <dbReference type="ARBA" id="ARBA00010617"/>
    </source>
</evidence>
<keyword evidence="5" id="KW-0408">Iron</keyword>
<gene>
    <name evidence="7" type="ORF">FKR81_17570</name>
</gene>
<dbReference type="Pfam" id="PF00067">
    <property type="entry name" value="p450"/>
    <property type="match status" value="1"/>
</dbReference>
<dbReference type="RefSeq" id="WP_146353143.1">
    <property type="nucleotide sequence ID" value="NZ_VOBR01000010.1"/>
</dbReference>
<dbReference type="InterPro" id="IPR002397">
    <property type="entry name" value="Cyt_P450_B"/>
</dbReference>
<keyword evidence="2" id="KW-0349">Heme</keyword>
<dbReference type="Gene3D" id="1.10.630.10">
    <property type="entry name" value="Cytochrome P450"/>
    <property type="match status" value="1"/>
</dbReference>
<dbReference type="InterPro" id="IPR036396">
    <property type="entry name" value="Cyt_P450_sf"/>
</dbReference>
<protein>
    <submittedName>
        <fullName evidence="7">Cytochrome P450</fullName>
    </submittedName>
</protein>
<dbReference type="Proteomes" id="UP000316639">
    <property type="component" value="Unassembled WGS sequence"/>
</dbReference>
<proteinExistence type="inferred from homology"/>
<accession>A0A563EUS1</accession>
<keyword evidence="8" id="KW-1185">Reference proteome</keyword>
<evidence type="ECO:0000256" key="6">
    <source>
        <dbReference type="ARBA" id="ARBA00023033"/>
    </source>
</evidence>
<dbReference type="OrthoDB" id="142769at2"/>
<dbReference type="AlphaFoldDB" id="A0A563EUS1"/>
<keyword evidence="6" id="KW-0503">Monooxygenase</keyword>
<dbReference type="CDD" id="cd20625">
    <property type="entry name" value="CYP164-like"/>
    <property type="match status" value="1"/>
</dbReference>
<dbReference type="EMBL" id="VOBR01000010">
    <property type="protein sequence ID" value="TWP50894.1"/>
    <property type="molecule type" value="Genomic_DNA"/>
</dbReference>
<keyword evidence="4" id="KW-0560">Oxidoreductase</keyword>
<dbReference type="PRINTS" id="PR00359">
    <property type="entry name" value="BP450"/>
</dbReference>
<comment type="similarity">
    <text evidence="1">Belongs to the cytochrome P450 family.</text>
</comment>
<name>A0A563EUS1_9PSEU</name>
<dbReference type="GO" id="GO:0008395">
    <property type="term" value="F:steroid hydroxylase activity"/>
    <property type="evidence" value="ECO:0007669"/>
    <property type="project" value="TreeGrafter"/>
</dbReference>
<dbReference type="SUPFAM" id="SSF48264">
    <property type="entry name" value="Cytochrome P450"/>
    <property type="match status" value="1"/>
</dbReference>
<evidence type="ECO:0000256" key="3">
    <source>
        <dbReference type="ARBA" id="ARBA00022723"/>
    </source>
</evidence>